<evidence type="ECO:0008006" key="3">
    <source>
        <dbReference type="Google" id="ProtNLM"/>
    </source>
</evidence>
<evidence type="ECO:0000313" key="1">
    <source>
        <dbReference type="EMBL" id="AOZ97358.1"/>
    </source>
</evidence>
<dbReference type="Proteomes" id="UP000179284">
    <property type="component" value="Chromosome I"/>
</dbReference>
<name>A0A1D9P435_9FIRM</name>
<dbReference type="EMBL" id="CP017831">
    <property type="protein sequence ID" value="AOZ97358.1"/>
    <property type="molecule type" value="Genomic_DNA"/>
</dbReference>
<keyword evidence="2" id="KW-1185">Reference proteome</keyword>
<dbReference type="KEGG" id="bhu:bhn_I2325"/>
<organism evidence="1 2">
    <name type="scientific">Butyrivibrio hungatei</name>
    <dbReference type="NCBI Taxonomy" id="185008"/>
    <lineage>
        <taxon>Bacteria</taxon>
        <taxon>Bacillati</taxon>
        <taxon>Bacillota</taxon>
        <taxon>Clostridia</taxon>
        <taxon>Lachnospirales</taxon>
        <taxon>Lachnospiraceae</taxon>
        <taxon>Butyrivibrio</taxon>
    </lineage>
</organism>
<dbReference type="AlphaFoldDB" id="A0A1D9P435"/>
<dbReference type="RefSeq" id="WP_071176969.1">
    <property type="nucleotide sequence ID" value="NZ_CP017831.1"/>
</dbReference>
<evidence type="ECO:0000313" key="2">
    <source>
        <dbReference type="Proteomes" id="UP000179284"/>
    </source>
</evidence>
<reference evidence="2" key="1">
    <citation type="submission" date="2016-10" db="EMBL/GenBank/DDBJ databases">
        <title>The complete genome sequence of the rumen bacterium Butyrivibrio hungatei MB2003.</title>
        <authorList>
            <person name="Palevich N."/>
            <person name="Kelly W.J."/>
            <person name="Leahy S.C."/>
            <person name="Altermann E."/>
            <person name="Rakonjac J."/>
            <person name="Attwood G.T."/>
        </authorList>
    </citation>
    <scope>NUCLEOTIDE SEQUENCE [LARGE SCALE GENOMIC DNA]</scope>
    <source>
        <strain evidence="2">MB2003</strain>
    </source>
</reference>
<dbReference type="OrthoDB" id="9798495at2"/>
<proteinExistence type="predicted"/>
<accession>A0A1D9P435</accession>
<protein>
    <recommendedName>
        <fullName evidence="3">FlgN protein</fullName>
    </recommendedName>
</protein>
<sequence>MVSASLDMLEESLIKKIGVMDKIQEENEKQKELLKNPDNVDEEAFDKILDVKGELIDQLLKLDDGFQTLFDKVKKEVGDNKELYKDQIKRMQGLIQEITAKSASIEAAEHRNKKLAEDYFNQARQKMNLGKQKSAAAFNYYKTMNNFQNIPPQFLDNKN</sequence>
<gene>
    <name evidence="1" type="ORF">bhn_I2325</name>
</gene>